<protein>
    <recommendedName>
        <fullName evidence="4 12">UDP-3-O-acyl-N-acetylglucosamine deacetylase</fullName>
        <shortName evidence="12">UDP-3-O-acyl-GlcNAc deacetylase</shortName>
        <ecNumber evidence="4 12">3.5.1.108</ecNumber>
    </recommendedName>
    <alternativeName>
        <fullName evidence="12">UDP-3-O-[R-3-hydroxymyristoyl]-N-acetylglucosamine deacetylase</fullName>
    </alternativeName>
</protein>
<dbReference type="InterPro" id="IPR004463">
    <property type="entry name" value="UDP-acyl_GlcNac_deAcase"/>
</dbReference>
<feature type="active site" description="Proton donor" evidence="12">
    <location>
        <position position="262"/>
    </location>
</feature>
<keyword evidence="9 12" id="KW-0862">Zinc</keyword>
<evidence type="ECO:0000256" key="10">
    <source>
        <dbReference type="ARBA" id="ARBA00023098"/>
    </source>
</evidence>
<comment type="similarity">
    <text evidence="12">Belongs to the LpxC family.</text>
</comment>
<evidence type="ECO:0000256" key="2">
    <source>
        <dbReference type="ARBA" id="ARBA00002923"/>
    </source>
</evidence>
<feature type="binding site" evidence="12">
    <location>
        <position position="78"/>
    </location>
    <ligand>
        <name>Zn(2+)</name>
        <dbReference type="ChEBI" id="CHEBI:29105"/>
    </ligand>
</feature>
<dbReference type="InterPro" id="IPR011334">
    <property type="entry name" value="UDP-acyl_GlcNac_deAcase_C"/>
</dbReference>
<name>A0ABN6MUQ0_9BACT</name>
<feature type="binding site" evidence="12">
    <location>
        <position position="235"/>
    </location>
    <ligand>
        <name>Zn(2+)</name>
        <dbReference type="ChEBI" id="CHEBI:29105"/>
    </ligand>
</feature>
<keyword evidence="5 12" id="KW-0444">Lipid biosynthesis</keyword>
<gene>
    <name evidence="12 13" type="primary">lpxC</name>
    <name evidence="13" type="ORF">AMOR_36950</name>
</gene>
<keyword evidence="10 12" id="KW-0443">Lipid metabolism</keyword>
<evidence type="ECO:0000256" key="9">
    <source>
        <dbReference type="ARBA" id="ARBA00022833"/>
    </source>
</evidence>
<feature type="binding site" evidence="12">
    <location>
        <position position="239"/>
    </location>
    <ligand>
        <name>Zn(2+)</name>
        <dbReference type="ChEBI" id="CHEBI:29105"/>
    </ligand>
</feature>
<dbReference type="SUPFAM" id="SSF54211">
    <property type="entry name" value="Ribosomal protein S5 domain 2-like"/>
    <property type="match status" value="2"/>
</dbReference>
<dbReference type="Gene3D" id="3.30.230.20">
    <property type="entry name" value="lpxc deacetylase, domain 1"/>
    <property type="match status" value="1"/>
</dbReference>
<dbReference type="PANTHER" id="PTHR33694:SF1">
    <property type="entry name" value="UDP-3-O-ACYL-N-ACETYLGLUCOSAMINE DEACETYLASE 1, MITOCHONDRIAL-RELATED"/>
    <property type="match status" value="1"/>
</dbReference>
<comment type="cofactor">
    <cofactor evidence="1 12">
        <name>Zn(2+)</name>
        <dbReference type="ChEBI" id="CHEBI:29105"/>
    </cofactor>
</comment>
<evidence type="ECO:0000256" key="1">
    <source>
        <dbReference type="ARBA" id="ARBA00001947"/>
    </source>
</evidence>
<organism evidence="13 14">
    <name type="scientific">Anaeromyxobacter oryzae</name>
    <dbReference type="NCBI Taxonomy" id="2918170"/>
    <lineage>
        <taxon>Bacteria</taxon>
        <taxon>Pseudomonadati</taxon>
        <taxon>Myxococcota</taxon>
        <taxon>Myxococcia</taxon>
        <taxon>Myxococcales</taxon>
        <taxon>Cystobacterineae</taxon>
        <taxon>Anaeromyxobacteraceae</taxon>
        <taxon>Anaeromyxobacter</taxon>
    </lineage>
</organism>
<dbReference type="NCBIfam" id="TIGR00325">
    <property type="entry name" value="lpxC"/>
    <property type="match status" value="1"/>
</dbReference>
<dbReference type="HAMAP" id="MF_00388">
    <property type="entry name" value="LpxC"/>
    <property type="match status" value="1"/>
</dbReference>
<dbReference type="Gene3D" id="3.30.1700.10">
    <property type="entry name" value="lpxc deacetylase, domain 2"/>
    <property type="match status" value="1"/>
</dbReference>
<dbReference type="EMBL" id="AP025591">
    <property type="protein sequence ID" value="BDG04699.1"/>
    <property type="molecule type" value="Genomic_DNA"/>
</dbReference>
<evidence type="ECO:0000256" key="12">
    <source>
        <dbReference type="HAMAP-Rule" id="MF_00388"/>
    </source>
</evidence>
<evidence type="ECO:0000256" key="11">
    <source>
        <dbReference type="ARBA" id="ARBA00024535"/>
    </source>
</evidence>
<comment type="function">
    <text evidence="2 12">Catalyzes the hydrolysis of UDP-3-O-myristoyl-N-acetylglucosamine to form UDP-3-O-myristoylglucosamine and acetate, the committed step in lipid A biosynthesis.</text>
</comment>
<evidence type="ECO:0000256" key="6">
    <source>
        <dbReference type="ARBA" id="ARBA00022556"/>
    </source>
</evidence>
<keyword evidence="7 12" id="KW-0479">Metal-binding</keyword>
<dbReference type="RefSeq" id="WP_248353160.1">
    <property type="nucleotide sequence ID" value="NZ_AP025591.1"/>
</dbReference>
<accession>A0ABN6MUQ0</accession>
<dbReference type="Pfam" id="PF03331">
    <property type="entry name" value="LpxC"/>
    <property type="match status" value="1"/>
</dbReference>
<evidence type="ECO:0000256" key="4">
    <source>
        <dbReference type="ARBA" id="ARBA00012745"/>
    </source>
</evidence>
<dbReference type="PANTHER" id="PTHR33694">
    <property type="entry name" value="UDP-3-O-ACYL-N-ACETYLGLUCOSAMINE DEACETYLASE 1, MITOCHONDRIAL-RELATED"/>
    <property type="match status" value="1"/>
</dbReference>
<evidence type="ECO:0000256" key="5">
    <source>
        <dbReference type="ARBA" id="ARBA00022516"/>
    </source>
</evidence>
<evidence type="ECO:0000256" key="8">
    <source>
        <dbReference type="ARBA" id="ARBA00022801"/>
    </source>
</evidence>
<evidence type="ECO:0000256" key="7">
    <source>
        <dbReference type="ARBA" id="ARBA00022723"/>
    </source>
</evidence>
<dbReference type="InterPro" id="IPR015870">
    <property type="entry name" value="UDP-acyl_N-AcGlcN_deAcase_N"/>
</dbReference>
<evidence type="ECO:0000256" key="3">
    <source>
        <dbReference type="ARBA" id="ARBA00005002"/>
    </source>
</evidence>
<reference evidence="14" key="1">
    <citation type="journal article" date="2022" name="Int. J. Syst. Evol. Microbiol.">
        <title>Anaeromyxobacter oryzae sp. nov., Anaeromyxobacter diazotrophicus sp. nov. and Anaeromyxobacter paludicola sp. nov., isolated from paddy soils.</title>
        <authorList>
            <person name="Itoh H."/>
            <person name="Xu Z."/>
            <person name="Mise K."/>
            <person name="Masuda Y."/>
            <person name="Ushijima N."/>
            <person name="Hayakawa C."/>
            <person name="Shiratori Y."/>
            <person name="Senoo K."/>
        </authorList>
    </citation>
    <scope>NUCLEOTIDE SEQUENCE [LARGE SCALE GENOMIC DNA]</scope>
    <source>
        <strain evidence="14">Red232</strain>
    </source>
</reference>
<comment type="pathway">
    <text evidence="3 12">Glycolipid biosynthesis; lipid IV(A) biosynthesis; lipid IV(A) from (3R)-3-hydroxytetradecanoyl-[acyl-carrier-protein] and UDP-N-acetyl-alpha-D-glucosamine: step 2/6.</text>
</comment>
<keyword evidence="14" id="KW-1185">Reference proteome</keyword>
<dbReference type="Proteomes" id="UP001162891">
    <property type="component" value="Chromosome"/>
</dbReference>
<dbReference type="EC" id="3.5.1.108" evidence="4 12"/>
<proteinExistence type="inferred from homology"/>
<sequence length="308" mass="32958">MAYWNQRTVAKRVSCTGIGLHSGKPATLTLAPAASDAGITFVRMDLGVEIPARNEFVVDTTLSTSIGSGKARVSTVEHVMAALHGMGIDNCRVEVDGPEIPILDGSAAPFVCLVHEAGVKVQSAGKRYLVVDQVIELRDGDKVARLEPSDTFAVEFTADFGHPLITNQAFRVTLSDRSFEREVARARTFCFRRDIERMQAMGLAKGGSLENAIVVDEFSILNPEGLRFPDEFARHKVLDAVGDLALAGMPIVGALIAVKSGHAMNQALVRKVLADPTSHRVVRVTAEADAPAIRANVPALVVPNGQIA</sequence>
<evidence type="ECO:0000313" key="13">
    <source>
        <dbReference type="EMBL" id="BDG04699.1"/>
    </source>
</evidence>
<comment type="catalytic activity">
    <reaction evidence="11 12">
        <text>a UDP-3-O-[(3R)-3-hydroxyacyl]-N-acetyl-alpha-D-glucosamine + H2O = a UDP-3-O-[(3R)-3-hydroxyacyl]-alpha-D-glucosamine + acetate</text>
        <dbReference type="Rhea" id="RHEA:67816"/>
        <dbReference type="ChEBI" id="CHEBI:15377"/>
        <dbReference type="ChEBI" id="CHEBI:30089"/>
        <dbReference type="ChEBI" id="CHEBI:137740"/>
        <dbReference type="ChEBI" id="CHEBI:173225"/>
        <dbReference type="EC" id="3.5.1.108"/>
    </reaction>
</comment>
<dbReference type="InterPro" id="IPR020568">
    <property type="entry name" value="Ribosomal_Su5_D2-typ_SF"/>
</dbReference>
<keyword evidence="6 12" id="KW-0441">Lipid A biosynthesis</keyword>
<keyword evidence="8 12" id="KW-0378">Hydrolase</keyword>
<evidence type="ECO:0000313" key="14">
    <source>
        <dbReference type="Proteomes" id="UP001162891"/>
    </source>
</evidence>